<dbReference type="AlphaFoldDB" id="A0A7C4NKJ5"/>
<protein>
    <submittedName>
        <fullName evidence="1">Uncharacterized protein</fullName>
    </submittedName>
</protein>
<comment type="caution">
    <text evidence="1">The sequence shown here is derived from an EMBL/GenBank/DDBJ whole genome shotgun (WGS) entry which is preliminary data.</text>
</comment>
<accession>A0A7C4NKJ5</accession>
<proteinExistence type="predicted"/>
<name>A0A7C4NKJ5_9CREN</name>
<reference evidence="1" key="1">
    <citation type="journal article" date="2020" name="mSystems">
        <title>Genome- and Community-Level Interaction Insights into Carbon Utilization and Element Cycling Functions of Hydrothermarchaeota in Hydrothermal Sediment.</title>
        <authorList>
            <person name="Zhou Z."/>
            <person name="Liu Y."/>
            <person name="Xu W."/>
            <person name="Pan J."/>
            <person name="Luo Z.H."/>
            <person name="Li M."/>
        </authorList>
    </citation>
    <scope>NUCLEOTIDE SEQUENCE [LARGE SCALE GENOMIC DNA]</scope>
    <source>
        <strain evidence="1">SpSt-637</strain>
    </source>
</reference>
<gene>
    <name evidence="1" type="ORF">ENU08_00005</name>
</gene>
<organism evidence="1">
    <name type="scientific">Ignisphaera aggregans</name>
    <dbReference type="NCBI Taxonomy" id="334771"/>
    <lineage>
        <taxon>Archaea</taxon>
        <taxon>Thermoproteota</taxon>
        <taxon>Thermoprotei</taxon>
        <taxon>Desulfurococcales</taxon>
        <taxon>Desulfurococcaceae</taxon>
        <taxon>Ignisphaera</taxon>
    </lineage>
</organism>
<evidence type="ECO:0000313" key="1">
    <source>
        <dbReference type="EMBL" id="HGQ63622.1"/>
    </source>
</evidence>
<sequence length="252" mass="29393">MSISYESIPISWLIGTINYINLFELKIVSPKILLPEKSLTLHITHVPLTNAFELFISSLTDLICVCNDVKKERNRSSIVFAKRLKFLGYIYCLVNHFDLLSKYRSRVMCLELLKYRLKGNNSVDVSSSDCDKLDSFVDFFTRVFAIYILRLKMAEVSDGELVSRAIVDEYLDILQLKKKRRFFQLLISLSKHILRRSAESLAELRFCIKYGYSLPDFLRLSVLIIANRIVRKESISKNMISNLCYMWEKVMT</sequence>
<dbReference type="EMBL" id="DTBD01000001">
    <property type="protein sequence ID" value="HGQ63622.1"/>
    <property type="molecule type" value="Genomic_DNA"/>
</dbReference>